<dbReference type="Proteomes" id="UP000036851">
    <property type="component" value="Unassembled WGS sequence"/>
</dbReference>
<evidence type="ECO:0000313" key="10">
    <source>
        <dbReference type="EMBL" id="KOC93812.1"/>
    </source>
</evidence>
<dbReference type="NCBIfam" id="TIGR02515">
    <property type="entry name" value="IV_pilus_PilQ"/>
    <property type="match status" value="1"/>
</dbReference>
<dbReference type="PANTHER" id="PTHR30604">
    <property type="entry name" value="PROTEIN TRANSPORT PROTEIN HOFQ"/>
    <property type="match status" value="1"/>
</dbReference>
<dbReference type="STRING" id="1560201.NG42_06660"/>
<evidence type="ECO:0000256" key="3">
    <source>
        <dbReference type="ARBA" id="ARBA00022448"/>
    </source>
</evidence>
<dbReference type="PATRIC" id="fig|1560201.3.peg.1420"/>
<dbReference type="InterPro" id="IPR001775">
    <property type="entry name" value="GspD/PilQ"/>
</dbReference>
<dbReference type="PRINTS" id="PR01032">
    <property type="entry name" value="PHAGEIV"/>
</dbReference>
<dbReference type="InterPro" id="IPR038591">
    <property type="entry name" value="NolW-like_sf"/>
</dbReference>
<name>A0A0L7TEL8_9GAMM</name>
<dbReference type="InterPro" id="IPR004846">
    <property type="entry name" value="T2SS/T3SS_dom"/>
</dbReference>
<gene>
    <name evidence="10" type="primary">hofQ</name>
    <name evidence="9" type="ORF">NG42_06660</name>
    <name evidence="10" type="ORF">NG43_08480</name>
</gene>
<evidence type="ECO:0000256" key="1">
    <source>
        <dbReference type="ARBA" id="ARBA00004442"/>
    </source>
</evidence>
<dbReference type="InterPro" id="IPR011662">
    <property type="entry name" value="Secretin/TonB_short_N"/>
</dbReference>
<dbReference type="SMART" id="SM00965">
    <property type="entry name" value="STN"/>
    <property type="match status" value="1"/>
</dbReference>
<dbReference type="InterPro" id="IPR005644">
    <property type="entry name" value="NolW-like"/>
</dbReference>
<evidence type="ECO:0000256" key="6">
    <source>
        <dbReference type="ARBA" id="ARBA00023237"/>
    </source>
</evidence>
<keyword evidence="4" id="KW-0732">Signal</keyword>
<dbReference type="Proteomes" id="UP000037088">
    <property type="component" value="Unassembled WGS sequence"/>
</dbReference>
<evidence type="ECO:0000259" key="8">
    <source>
        <dbReference type="SMART" id="SM00965"/>
    </source>
</evidence>
<evidence type="ECO:0000313" key="9">
    <source>
        <dbReference type="EMBL" id="KOC91171.1"/>
    </source>
</evidence>
<keyword evidence="6" id="KW-0998">Cell outer membrane</keyword>
<reference evidence="11 12" key="1">
    <citation type="journal article" date="2015" name="Int. J. Syst. Evol. Microbiol.">
        <title>Erwinia iniecta sp. nov., isolated from Russian wheat aphids (Diuraphis noxia).</title>
        <authorList>
            <person name="Campillo T."/>
            <person name="Luna E."/>
            <person name="Portier P."/>
            <person name="Fischer-Le Saux M."/>
            <person name="Lapitan N."/>
            <person name="Tisserat N.A."/>
            <person name="Leach J.E."/>
        </authorList>
    </citation>
    <scope>NUCLEOTIDE SEQUENCE [LARGE SCALE GENOMIC DNA]</scope>
    <source>
        <strain evidence="9 12">B120</strain>
        <strain evidence="10 11">B149</strain>
    </source>
</reference>
<keyword evidence="12" id="KW-1185">Reference proteome</keyword>
<comment type="similarity">
    <text evidence="2">Belongs to the bacterial secretin family. PilQ subfamily.</text>
</comment>
<keyword evidence="5" id="KW-0472">Membrane</keyword>
<dbReference type="GO" id="GO:0009279">
    <property type="term" value="C:cell outer membrane"/>
    <property type="evidence" value="ECO:0007669"/>
    <property type="project" value="UniProtKB-SubCell"/>
</dbReference>
<dbReference type="Pfam" id="PF00263">
    <property type="entry name" value="Secretin"/>
    <property type="match status" value="1"/>
</dbReference>
<comment type="caution">
    <text evidence="10">The sequence shown here is derived from an EMBL/GenBank/DDBJ whole genome shotgun (WGS) entry which is preliminary data.</text>
</comment>
<dbReference type="Gene3D" id="3.30.1370.130">
    <property type="match status" value="1"/>
</dbReference>
<dbReference type="InterPro" id="IPR051808">
    <property type="entry name" value="Type_IV_pilus_biogenesis"/>
</dbReference>
<feature type="domain" description="Secretin/TonB short N-terminal" evidence="8">
    <location>
        <begin position="21"/>
        <end position="69"/>
    </location>
</feature>
<evidence type="ECO:0000256" key="7">
    <source>
        <dbReference type="RuleBase" id="RU004004"/>
    </source>
</evidence>
<dbReference type="PRINTS" id="PR00811">
    <property type="entry name" value="BCTERIALGSPD"/>
</dbReference>
<protein>
    <submittedName>
        <fullName evidence="10">Porin</fullName>
    </submittedName>
</protein>
<dbReference type="PANTHER" id="PTHR30604:SF1">
    <property type="entry name" value="DNA UTILIZATION PROTEIN HOFQ"/>
    <property type="match status" value="1"/>
</dbReference>
<dbReference type="Gene3D" id="3.30.1370.120">
    <property type="match status" value="1"/>
</dbReference>
<dbReference type="PROSITE" id="PS00875">
    <property type="entry name" value="T2SP_D"/>
    <property type="match status" value="1"/>
</dbReference>
<accession>A0A0L7TEL8</accession>
<dbReference type="AlphaFoldDB" id="A0A0L7TEL8"/>
<evidence type="ECO:0000256" key="5">
    <source>
        <dbReference type="ARBA" id="ARBA00023136"/>
    </source>
</evidence>
<dbReference type="InterPro" id="IPR004845">
    <property type="entry name" value="T2SS_GspD_CS"/>
</dbReference>
<keyword evidence="3 7" id="KW-0813">Transport</keyword>
<evidence type="ECO:0000313" key="11">
    <source>
        <dbReference type="Proteomes" id="UP000036851"/>
    </source>
</evidence>
<dbReference type="EMBL" id="JRXF01000011">
    <property type="protein sequence ID" value="KOC93812.1"/>
    <property type="molecule type" value="Genomic_DNA"/>
</dbReference>
<proteinExistence type="inferred from homology"/>
<dbReference type="Pfam" id="PF03958">
    <property type="entry name" value="Secretin_N"/>
    <property type="match status" value="1"/>
</dbReference>
<evidence type="ECO:0000256" key="4">
    <source>
        <dbReference type="ARBA" id="ARBA00022729"/>
    </source>
</evidence>
<dbReference type="NCBIfam" id="NF010083">
    <property type="entry name" value="PRK13568.1"/>
    <property type="match status" value="1"/>
</dbReference>
<evidence type="ECO:0000313" key="12">
    <source>
        <dbReference type="Proteomes" id="UP000037088"/>
    </source>
</evidence>
<organism evidence="10 11">
    <name type="scientific">Winslowiella iniecta</name>
    <dbReference type="NCBI Taxonomy" id="1560201"/>
    <lineage>
        <taxon>Bacteria</taxon>
        <taxon>Pseudomonadati</taxon>
        <taxon>Pseudomonadota</taxon>
        <taxon>Gammaproteobacteria</taxon>
        <taxon>Enterobacterales</taxon>
        <taxon>Erwiniaceae</taxon>
        <taxon>Winslowiella</taxon>
    </lineage>
</organism>
<dbReference type="GO" id="GO:0009306">
    <property type="term" value="P:protein secretion"/>
    <property type="evidence" value="ECO:0007669"/>
    <property type="project" value="InterPro"/>
</dbReference>
<dbReference type="InterPro" id="IPR013355">
    <property type="entry name" value="Pilus_4_PilQ"/>
</dbReference>
<comment type="subcellular location">
    <subcellularLocation>
        <location evidence="1 7">Cell outer membrane</location>
    </subcellularLocation>
</comment>
<evidence type="ECO:0000256" key="2">
    <source>
        <dbReference type="ARBA" id="ARBA00006304"/>
    </source>
</evidence>
<sequence length="391" mass="43708">MAFDDAPVERVLQALADYQQLNLMVAPGVQGTLSLRLKEVSWQQALTLITRMAKLDIETEGNVMLVYPESWQQEKQQRAAQRSEEQQRNLPLETRTLTLLYADATAVNNSLLAERDKLLTPRGSVTVDTRMNALLLRDTRSALQQAEQWVRALDVPLDQIELAAHIVTISEENLRELGVSWGLSSEEQITRALRSTQLGIDLGVTKPTFTAGFSLARLDGRLLDLELSALERENQIEIIASPRLFTSHQQPASIKQGTEIPYEVSSGNNGATTIEFKEAVLGMEVTPSVQPNGRIMLKLRISQNVPGRNLHSGEIEVLTIDKQEIETQISLKDGQTLALGGIFQQQNSTGRDKVPLLGDIPLLGALFRHDVRQQKRRELVIFITPRLIRDE</sequence>
<dbReference type="EMBL" id="JRXE01000007">
    <property type="protein sequence ID" value="KOC91171.1"/>
    <property type="molecule type" value="Genomic_DNA"/>
</dbReference>